<dbReference type="AlphaFoldDB" id="M4NKL3"/>
<sequence>MQQEADTVSTYHGTNVPRYLYHGVPLGWRAEQIVAEHARLGGGFALDIPVPVEIEGPYSIPERKGWLHYRGTVRRLAEGVRAGDAACAELAIRYIEVHYIGSYAGYLHARLASALKHATLDAGQRRRLHDHFAALCLRGEQTHEFKEYFRLWRRIAHLSELEGVLVAIRALPEGERQAAWLASRLGMERGNAATKAAMP</sequence>
<name>M4NKL3_9GAMM</name>
<evidence type="ECO:0000313" key="1">
    <source>
        <dbReference type="EMBL" id="AGG90228.1"/>
    </source>
</evidence>
<dbReference type="STRING" id="666685.R2APBS1_3156"/>
<accession>M4NKL3</accession>
<keyword evidence="2" id="KW-1185">Reference proteome</keyword>
<organism evidence="1 2">
    <name type="scientific">Rhodanobacter denitrificans</name>
    <dbReference type="NCBI Taxonomy" id="666685"/>
    <lineage>
        <taxon>Bacteria</taxon>
        <taxon>Pseudomonadati</taxon>
        <taxon>Pseudomonadota</taxon>
        <taxon>Gammaproteobacteria</taxon>
        <taxon>Lysobacterales</taxon>
        <taxon>Rhodanobacteraceae</taxon>
        <taxon>Rhodanobacter</taxon>
    </lineage>
</organism>
<dbReference type="EMBL" id="CP003470">
    <property type="protein sequence ID" value="AGG90228.1"/>
    <property type="molecule type" value="Genomic_DNA"/>
</dbReference>
<protein>
    <submittedName>
        <fullName evidence="1">Uncharacterized protein</fullName>
    </submittedName>
</protein>
<evidence type="ECO:0000313" key="2">
    <source>
        <dbReference type="Proteomes" id="UP000011859"/>
    </source>
</evidence>
<reference evidence="1 2" key="1">
    <citation type="submission" date="2012-04" db="EMBL/GenBank/DDBJ databases">
        <title>Complete genome of Rhodanobacter sp. 2APBS1.</title>
        <authorList>
            <consortium name="US DOE Joint Genome Institute"/>
            <person name="Huntemann M."/>
            <person name="Wei C.-L."/>
            <person name="Han J."/>
            <person name="Detter J.C."/>
            <person name="Han C."/>
            <person name="Tapia R."/>
            <person name="Munk A.C.C."/>
            <person name="Chen A."/>
            <person name="Krypides N."/>
            <person name="Mavromatis K."/>
            <person name="Markowitz V."/>
            <person name="Szeto E."/>
            <person name="Ivanova N."/>
            <person name="Mikhailova N."/>
            <person name="Ovchinnikova G."/>
            <person name="Pagani I."/>
            <person name="Pati A."/>
            <person name="Goodwin L."/>
            <person name="Peters L."/>
            <person name="Pitluck S."/>
            <person name="Woyke T."/>
            <person name="Prakash O."/>
            <person name="Elkins J."/>
            <person name="Brown S."/>
            <person name="Palumbo A."/>
            <person name="Hemme C."/>
            <person name="Zhou J."/>
            <person name="Watson D."/>
            <person name="Jardine P."/>
            <person name="Kostka J."/>
            <person name="Green S."/>
        </authorList>
    </citation>
    <scope>NUCLEOTIDE SEQUENCE [LARGE SCALE GENOMIC DNA]</scope>
    <source>
        <strain evidence="1 2">2APBS1</strain>
    </source>
</reference>
<dbReference type="KEGG" id="rhd:R2APBS1_3156"/>
<dbReference type="HOGENOM" id="CLU_1371279_0_0_6"/>
<gene>
    <name evidence="1" type="ORF">R2APBS1_3156</name>
</gene>
<proteinExistence type="predicted"/>
<dbReference type="Proteomes" id="UP000011859">
    <property type="component" value="Chromosome"/>
</dbReference>